<sequence length="49" mass="5480">MRGMRLQGLNNVALKTSQKEASSLHPSLIYANVDRLTPHSDHLTKLLHS</sequence>
<protein>
    <submittedName>
        <fullName evidence="1">Uncharacterized protein</fullName>
    </submittedName>
</protein>
<accession>A0A232EYV8</accession>
<gene>
    <name evidence="1" type="ORF">TSAR_016522</name>
</gene>
<dbReference type="EMBL" id="NNAY01001533">
    <property type="protein sequence ID" value="OXU23666.1"/>
    <property type="molecule type" value="Genomic_DNA"/>
</dbReference>
<proteinExistence type="predicted"/>
<evidence type="ECO:0000313" key="2">
    <source>
        <dbReference type="Proteomes" id="UP000215335"/>
    </source>
</evidence>
<dbReference type="Proteomes" id="UP000215335">
    <property type="component" value="Unassembled WGS sequence"/>
</dbReference>
<comment type="caution">
    <text evidence="1">The sequence shown here is derived from an EMBL/GenBank/DDBJ whole genome shotgun (WGS) entry which is preliminary data.</text>
</comment>
<dbReference type="AlphaFoldDB" id="A0A232EYV8"/>
<name>A0A232EYV8_9HYME</name>
<keyword evidence="2" id="KW-1185">Reference proteome</keyword>
<reference evidence="1 2" key="1">
    <citation type="journal article" date="2017" name="Curr. Biol.">
        <title>The Evolution of Venom by Co-option of Single-Copy Genes.</title>
        <authorList>
            <person name="Martinson E.O."/>
            <person name="Mrinalini"/>
            <person name="Kelkar Y.D."/>
            <person name="Chang C.H."/>
            <person name="Werren J.H."/>
        </authorList>
    </citation>
    <scope>NUCLEOTIDE SEQUENCE [LARGE SCALE GENOMIC DNA]</scope>
    <source>
        <strain evidence="1 2">Alberta</strain>
        <tissue evidence="1">Whole body</tissue>
    </source>
</reference>
<evidence type="ECO:0000313" key="1">
    <source>
        <dbReference type="EMBL" id="OXU23666.1"/>
    </source>
</evidence>
<organism evidence="1 2">
    <name type="scientific">Trichomalopsis sarcophagae</name>
    <dbReference type="NCBI Taxonomy" id="543379"/>
    <lineage>
        <taxon>Eukaryota</taxon>
        <taxon>Metazoa</taxon>
        <taxon>Ecdysozoa</taxon>
        <taxon>Arthropoda</taxon>
        <taxon>Hexapoda</taxon>
        <taxon>Insecta</taxon>
        <taxon>Pterygota</taxon>
        <taxon>Neoptera</taxon>
        <taxon>Endopterygota</taxon>
        <taxon>Hymenoptera</taxon>
        <taxon>Apocrita</taxon>
        <taxon>Proctotrupomorpha</taxon>
        <taxon>Chalcidoidea</taxon>
        <taxon>Pteromalidae</taxon>
        <taxon>Pteromalinae</taxon>
        <taxon>Trichomalopsis</taxon>
    </lineage>
</organism>